<dbReference type="EMBL" id="OY726397">
    <property type="protein sequence ID" value="CAJ1497250.1"/>
    <property type="molecule type" value="Genomic_DNA"/>
</dbReference>
<evidence type="ECO:0000313" key="4">
    <source>
        <dbReference type="Proteomes" id="UP001190465"/>
    </source>
</evidence>
<sequence length="106" mass="11125">MKKTLLGSAAISGLVALTIGLAAPAIAAPAITTPAQSGGSLIADEQEFPRIQHNTEKNNIRDKQRFNTEVNHPYYNSLNPRPSTSPGITPGQSPGTVPLGPIVGRR</sequence>
<dbReference type="RefSeq" id="WP_308481169.1">
    <property type="nucleotide sequence ID" value="NZ_OY726397.1"/>
</dbReference>
<reference evidence="3 4" key="1">
    <citation type="submission" date="2023-08" db="EMBL/GenBank/DDBJ databases">
        <authorList>
            <person name="Folkvardsen B D."/>
            <person name="Norman A."/>
        </authorList>
    </citation>
    <scope>NUCLEOTIDE SEQUENCE [LARGE SCALE GENOMIC DNA]</scope>
    <source>
        <strain evidence="3 4">Mu0053</strain>
    </source>
</reference>
<organism evidence="3 4">
    <name type="scientific">[Mycobacterium] burgundiense</name>
    <dbReference type="NCBI Taxonomy" id="3064286"/>
    <lineage>
        <taxon>Bacteria</taxon>
        <taxon>Bacillati</taxon>
        <taxon>Actinomycetota</taxon>
        <taxon>Actinomycetes</taxon>
        <taxon>Mycobacteriales</taxon>
        <taxon>Mycobacteriaceae</taxon>
        <taxon>Mycolicibacterium</taxon>
    </lineage>
</organism>
<proteinExistence type="predicted"/>
<feature type="chain" id="PRO_5046453115" evidence="2">
    <location>
        <begin position="28"/>
        <end position="106"/>
    </location>
</feature>
<evidence type="ECO:0000256" key="2">
    <source>
        <dbReference type="SAM" id="SignalP"/>
    </source>
</evidence>
<feature type="signal peptide" evidence="2">
    <location>
        <begin position="1"/>
        <end position="27"/>
    </location>
</feature>
<evidence type="ECO:0000313" key="3">
    <source>
        <dbReference type="EMBL" id="CAJ1497250.1"/>
    </source>
</evidence>
<accession>A0ABM9LDM6</accession>
<feature type="region of interest" description="Disordered" evidence="1">
    <location>
        <begin position="74"/>
        <end position="106"/>
    </location>
</feature>
<keyword evidence="4" id="KW-1185">Reference proteome</keyword>
<keyword evidence="2" id="KW-0732">Signal</keyword>
<name>A0ABM9LDM6_9MYCO</name>
<dbReference type="Proteomes" id="UP001190465">
    <property type="component" value="Chromosome"/>
</dbReference>
<evidence type="ECO:0000256" key="1">
    <source>
        <dbReference type="SAM" id="MobiDB-lite"/>
    </source>
</evidence>
<protein>
    <submittedName>
        <fullName evidence="3">Uncharacterized protein</fullName>
    </submittedName>
</protein>
<gene>
    <name evidence="3" type="ORF">MU0053_000861</name>
</gene>
<feature type="compositionally biased region" description="Polar residues" evidence="1">
    <location>
        <begin position="74"/>
        <end position="95"/>
    </location>
</feature>